<sequence>MIHENSFLGQTSLIELHLEENRMRDLNNLYPLVKLQRLFLGVNKIQVSRKMLYRPFLVFRLTKLQILDGVPVTMDEKEKAEFLLCEHNTMPSSSMETGLAAIMPLLTRPNTLRTTNSLPKGLQPFSGPDFNLPHGFGDSVPQEPVRNKRPKHLGTNLPNTRTFQSDIICRQIRSGATYQPAYMQQQRDSSRNMRTLMQIQDQDSRVHNSSASKPSQM</sequence>
<reference evidence="1 2" key="1">
    <citation type="journal article" date="2018" name="Nat. Ecol. Evol.">
        <title>Shark genomes provide insights into elasmobranch evolution and the origin of vertebrates.</title>
        <authorList>
            <person name="Hara Y"/>
            <person name="Yamaguchi K"/>
            <person name="Onimaru K"/>
            <person name="Kadota M"/>
            <person name="Koyanagi M"/>
            <person name="Keeley SD"/>
            <person name="Tatsumi K"/>
            <person name="Tanaka K"/>
            <person name="Motone F"/>
            <person name="Kageyama Y"/>
            <person name="Nozu R"/>
            <person name="Adachi N"/>
            <person name="Nishimura O"/>
            <person name="Nakagawa R"/>
            <person name="Tanegashima C"/>
            <person name="Kiyatake I"/>
            <person name="Matsumoto R"/>
            <person name="Murakumo K"/>
            <person name="Nishida K"/>
            <person name="Terakita A"/>
            <person name="Kuratani S"/>
            <person name="Sato K"/>
            <person name="Hyodo S Kuraku.S."/>
        </authorList>
    </citation>
    <scope>NUCLEOTIDE SEQUENCE [LARGE SCALE GENOMIC DNA]</scope>
</reference>
<dbReference type="InterPro" id="IPR032675">
    <property type="entry name" value="LRR_dom_sf"/>
</dbReference>
<evidence type="ECO:0000313" key="1">
    <source>
        <dbReference type="EMBL" id="GCC24803.1"/>
    </source>
</evidence>
<comment type="caution">
    <text evidence="1">The sequence shown here is derived from an EMBL/GenBank/DDBJ whole genome shotgun (WGS) entry which is preliminary data.</text>
</comment>
<dbReference type="OrthoDB" id="1517790at2759"/>
<proteinExistence type="predicted"/>
<dbReference type="Gene3D" id="3.80.10.10">
    <property type="entry name" value="Ribonuclease Inhibitor"/>
    <property type="match status" value="1"/>
</dbReference>
<evidence type="ECO:0000313" key="2">
    <source>
        <dbReference type="Proteomes" id="UP000287033"/>
    </source>
</evidence>
<name>A0A401S2Z0_CHIPU</name>
<accession>A0A401S2Z0</accession>
<gene>
    <name evidence="1" type="ORF">chiPu_0003205</name>
</gene>
<dbReference type="STRING" id="137246.A0A401S2Z0"/>
<protein>
    <recommendedName>
        <fullName evidence="3">U2A'/phosphoprotein 32 family A C-terminal domain-containing protein</fullName>
    </recommendedName>
</protein>
<dbReference type="SUPFAM" id="SSF52058">
    <property type="entry name" value="L domain-like"/>
    <property type="match status" value="1"/>
</dbReference>
<organism evidence="1 2">
    <name type="scientific">Chiloscyllium punctatum</name>
    <name type="common">Brownbanded bambooshark</name>
    <name type="synonym">Hemiscyllium punctatum</name>
    <dbReference type="NCBI Taxonomy" id="137246"/>
    <lineage>
        <taxon>Eukaryota</taxon>
        <taxon>Metazoa</taxon>
        <taxon>Chordata</taxon>
        <taxon>Craniata</taxon>
        <taxon>Vertebrata</taxon>
        <taxon>Chondrichthyes</taxon>
        <taxon>Elasmobranchii</taxon>
        <taxon>Galeomorphii</taxon>
        <taxon>Galeoidea</taxon>
        <taxon>Orectolobiformes</taxon>
        <taxon>Hemiscylliidae</taxon>
        <taxon>Chiloscyllium</taxon>
    </lineage>
</organism>
<keyword evidence="2" id="KW-1185">Reference proteome</keyword>
<dbReference type="AlphaFoldDB" id="A0A401S2Z0"/>
<dbReference type="EMBL" id="BEZZ01000067">
    <property type="protein sequence ID" value="GCC24803.1"/>
    <property type="molecule type" value="Genomic_DNA"/>
</dbReference>
<dbReference type="Proteomes" id="UP000287033">
    <property type="component" value="Unassembled WGS sequence"/>
</dbReference>
<evidence type="ECO:0008006" key="3">
    <source>
        <dbReference type="Google" id="ProtNLM"/>
    </source>
</evidence>